<dbReference type="PANTHER" id="PTHR24148">
    <property type="entry name" value="ANKYRIN REPEAT DOMAIN-CONTAINING PROTEIN 39 HOMOLOG-RELATED"/>
    <property type="match status" value="1"/>
</dbReference>
<dbReference type="GeneID" id="27693625"/>
<protein>
    <recommendedName>
        <fullName evidence="1">Heterokaryon incompatibility domain-containing protein</fullName>
    </recommendedName>
</protein>
<dbReference type="Proteomes" id="UP000053789">
    <property type="component" value="Unassembled WGS sequence"/>
</dbReference>
<dbReference type="AlphaFoldDB" id="A0A0D2IQQ7"/>
<sequence>MSNPQISPIWKPLHNPSSIRLLTLYPGRFQDHVEASLEESDLRKDPYYEAISYYWGRQMPEYDITVNGQVLQVRKNLYDFLRKLRSRSQNRILWVDAICISQMDLEEKSQQVRNIHHVFLQASCVHAWLGEHQDSSEVLFDPQEDAWQPHEGLLRKVWRLTFSPTPLRKLYDARRRRVRIWIAFFQRPYFSRRWIVQELVLARSIMMHCGTDERSWDELIGTRVYYKTFDGINFGTIGDIYNPVNDPFRKATNNIRMLLMLRDEARTQKFERDIFTLINMFSHTKCEDPLDQVYALLSLEDSSMSSRQDMQYYTARRTGVIFPDYQKDMADLFITVFTKRNCTDPIQLNPSLLDTENARRRSQKSGRVRWNVDQVLVELGSQRALTAYHLLADLHLDEFEMKLVQERLHEAALKDHTGRLNAALSDTEKAIRFINRQRTSYQM</sequence>
<evidence type="ECO:0000313" key="3">
    <source>
        <dbReference type="Proteomes" id="UP000053789"/>
    </source>
</evidence>
<dbReference type="RefSeq" id="XP_016625703.1">
    <property type="nucleotide sequence ID" value="XM_016758454.1"/>
</dbReference>
<dbReference type="HOGENOM" id="CLU_004184_3_4_1"/>
<reference evidence="2" key="1">
    <citation type="submission" date="2015-01" db="EMBL/GenBank/DDBJ databases">
        <title>The Genome Sequence of Cladophialophora bantiana CBS 173.52.</title>
        <authorList>
            <consortium name="The Broad Institute Genomics Platform"/>
            <person name="Cuomo C."/>
            <person name="de Hoog S."/>
            <person name="Gorbushina A."/>
            <person name="Stielow B."/>
            <person name="Teixiera M."/>
            <person name="Abouelleil A."/>
            <person name="Chapman S.B."/>
            <person name="Priest M."/>
            <person name="Young S.K."/>
            <person name="Wortman J."/>
            <person name="Nusbaum C."/>
            <person name="Birren B."/>
        </authorList>
    </citation>
    <scope>NUCLEOTIDE SEQUENCE [LARGE SCALE GENOMIC DNA]</scope>
    <source>
        <strain evidence="2">CBS 173.52</strain>
    </source>
</reference>
<evidence type="ECO:0000313" key="2">
    <source>
        <dbReference type="EMBL" id="KIW99034.1"/>
    </source>
</evidence>
<keyword evidence="3" id="KW-1185">Reference proteome</keyword>
<evidence type="ECO:0000259" key="1">
    <source>
        <dbReference type="Pfam" id="PF06985"/>
    </source>
</evidence>
<feature type="domain" description="Heterokaryon incompatibility" evidence="1">
    <location>
        <begin position="48"/>
        <end position="198"/>
    </location>
</feature>
<dbReference type="EMBL" id="KN846980">
    <property type="protein sequence ID" value="KIW99034.1"/>
    <property type="molecule type" value="Genomic_DNA"/>
</dbReference>
<dbReference type="Pfam" id="PF06985">
    <property type="entry name" value="HET"/>
    <property type="match status" value="1"/>
</dbReference>
<dbReference type="InterPro" id="IPR052895">
    <property type="entry name" value="HetReg/Transcr_Mod"/>
</dbReference>
<dbReference type="InterPro" id="IPR010730">
    <property type="entry name" value="HET"/>
</dbReference>
<accession>A0A0D2IQQ7</accession>
<name>A0A0D2IQQ7_CLAB1</name>
<dbReference type="OrthoDB" id="4161734at2759"/>
<proteinExistence type="predicted"/>
<dbReference type="VEuPathDB" id="FungiDB:Z519_00697"/>
<gene>
    <name evidence="2" type="ORF">Z519_00697</name>
</gene>
<organism evidence="2 3">
    <name type="scientific">Cladophialophora bantiana (strain ATCC 10958 / CBS 173.52 / CDC B-1940 / NIH 8579)</name>
    <name type="common">Xylohypha bantiana</name>
    <dbReference type="NCBI Taxonomy" id="1442370"/>
    <lineage>
        <taxon>Eukaryota</taxon>
        <taxon>Fungi</taxon>
        <taxon>Dikarya</taxon>
        <taxon>Ascomycota</taxon>
        <taxon>Pezizomycotina</taxon>
        <taxon>Eurotiomycetes</taxon>
        <taxon>Chaetothyriomycetidae</taxon>
        <taxon>Chaetothyriales</taxon>
        <taxon>Herpotrichiellaceae</taxon>
        <taxon>Cladophialophora</taxon>
    </lineage>
</organism>
<dbReference type="PANTHER" id="PTHR24148:SF64">
    <property type="entry name" value="HETEROKARYON INCOMPATIBILITY DOMAIN-CONTAINING PROTEIN"/>
    <property type="match status" value="1"/>
</dbReference>